<dbReference type="EC" id="2.3.2.26" evidence="2"/>
<evidence type="ECO:0000256" key="6">
    <source>
        <dbReference type="SAM" id="MobiDB-lite"/>
    </source>
</evidence>
<feature type="domain" description="HECT" evidence="7">
    <location>
        <begin position="216"/>
        <end position="570"/>
    </location>
</feature>
<dbReference type="InterPro" id="IPR044611">
    <property type="entry name" value="E3A/B/C-like"/>
</dbReference>
<organism evidence="8 9">
    <name type="scientific">Cichlidogyrus casuarinus</name>
    <dbReference type="NCBI Taxonomy" id="1844966"/>
    <lineage>
        <taxon>Eukaryota</taxon>
        <taxon>Metazoa</taxon>
        <taxon>Spiralia</taxon>
        <taxon>Lophotrochozoa</taxon>
        <taxon>Platyhelminthes</taxon>
        <taxon>Monogenea</taxon>
        <taxon>Monopisthocotylea</taxon>
        <taxon>Dactylogyridea</taxon>
        <taxon>Ancyrocephalidae</taxon>
        <taxon>Cichlidogyrus</taxon>
    </lineage>
</organism>
<evidence type="ECO:0000256" key="3">
    <source>
        <dbReference type="ARBA" id="ARBA00022679"/>
    </source>
</evidence>
<dbReference type="PANTHER" id="PTHR45700:SF2">
    <property type="entry name" value="UBIQUITIN-PROTEIN LIGASE E3C"/>
    <property type="match status" value="1"/>
</dbReference>
<evidence type="ECO:0000256" key="2">
    <source>
        <dbReference type="ARBA" id="ARBA00012485"/>
    </source>
</evidence>
<dbReference type="CDD" id="cd00078">
    <property type="entry name" value="HECTc"/>
    <property type="match status" value="1"/>
</dbReference>
<evidence type="ECO:0000256" key="1">
    <source>
        <dbReference type="ARBA" id="ARBA00000885"/>
    </source>
</evidence>
<evidence type="ECO:0000256" key="4">
    <source>
        <dbReference type="ARBA" id="ARBA00022786"/>
    </source>
</evidence>
<dbReference type="InterPro" id="IPR035983">
    <property type="entry name" value="Hect_E3_ubiquitin_ligase"/>
</dbReference>
<evidence type="ECO:0000259" key="7">
    <source>
        <dbReference type="PROSITE" id="PS50237"/>
    </source>
</evidence>
<keyword evidence="4 5" id="KW-0833">Ubl conjugation pathway</keyword>
<dbReference type="EMBL" id="JBJKFK010002355">
    <property type="protein sequence ID" value="KAL3311229.1"/>
    <property type="molecule type" value="Genomic_DNA"/>
</dbReference>
<name>A0ABD2PVE3_9PLAT</name>
<sequence>MACLLSLWTKSFREAQRLVQHIYAWDRRRQMTNIERELCTVSAAVNRFEEAQETLPSESSHDIFPQDSNSAPTRTSNSQFDEFADGNLTQKIENSEWLRSTMFDLTNNYSTMLVNQPLAVVARTPFGTHSRLNPEREPDAETNISNVILRQMLVLNEMPFVIPFSRRVRVFRALFMAERELREDPFDPAPVTDRVNVTVRRDHLYEDSFERLSRYRVPSLKPYLHVSFINQLGIKEMGVDGGGLTKEFLSDLMRSALEPTRGFFLYTQEDKTLYPNPMAKYLSEDYLEHYFFHGRVLAKAIKIGMHVEVRFAHFFLAKLLSKTGGNIEFEYLRCMDPQLYHNLSSLKTFEGDVSDLSLDFTVTDSILGSTYVTELKPGGASIPVTESNKMEYIHLVAHYRLNQQFEPTVRAFLAGLNNVISIEWLRIFDPIELQMLISGADTKIDTEDMRKHTLYQASTQAYGSVHLSDFVSGTKAESETVQAFWRVLNNFSENEKRALLRFVTGCSRPPMFGFRHLVPAFSLQLDPDPERLPTSSTCSNLLTIPDGVDEETLRQKLVYVISSAAGFEYS</sequence>
<dbReference type="Gene3D" id="3.90.1750.10">
    <property type="entry name" value="Hect, E3 ligase catalytic domains"/>
    <property type="match status" value="1"/>
</dbReference>
<dbReference type="FunFam" id="3.30.2160.10:FF:000002">
    <property type="entry name" value="Putative Ubiquitin-protein ligase E3C"/>
    <property type="match status" value="1"/>
</dbReference>
<keyword evidence="3" id="KW-0808">Transferase</keyword>
<feature type="region of interest" description="Disordered" evidence="6">
    <location>
        <begin position="50"/>
        <end position="81"/>
    </location>
</feature>
<dbReference type="SUPFAM" id="SSF56204">
    <property type="entry name" value="Hect, E3 ligase catalytic domain"/>
    <property type="match status" value="1"/>
</dbReference>
<keyword evidence="8" id="KW-0436">Ligase</keyword>
<dbReference type="InterPro" id="IPR000569">
    <property type="entry name" value="HECT_dom"/>
</dbReference>
<feature type="active site" description="Glycyl thioester intermediate" evidence="5">
    <location>
        <position position="538"/>
    </location>
</feature>
<dbReference type="PROSITE" id="PS50237">
    <property type="entry name" value="HECT"/>
    <property type="match status" value="1"/>
</dbReference>
<dbReference type="GO" id="GO:0061630">
    <property type="term" value="F:ubiquitin protein ligase activity"/>
    <property type="evidence" value="ECO:0007669"/>
    <property type="project" value="UniProtKB-EC"/>
</dbReference>
<proteinExistence type="predicted"/>
<comment type="caution">
    <text evidence="8">The sequence shown here is derived from an EMBL/GenBank/DDBJ whole genome shotgun (WGS) entry which is preliminary data.</text>
</comment>
<dbReference type="PANTHER" id="PTHR45700">
    <property type="entry name" value="UBIQUITIN-PROTEIN LIGASE E3C"/>
    <property type="match status" value="1"/>
</dbReference>
<dbReference type="Gene3D" id="3.30.2160.10">
    <property type="entry name" value="Hect, E3 ligase catalytic domain"/>
    <property type="match status" value="1"/>
</dbReference>
<dbReference type="SMART" id="SM00119">
    <property type="entry name" value="HECTc"/>
    <property type="match status" value="1"/>
</dbReference>
<dbReference type="Proteomes" id="UP001626550">
    <property type="component" value="Unassembled WGS sequence"/>
</dbReference>
<keyword evidence="9" id="KW-1185">Reference proteome</keyword>
<dbReference type="Pfam" id="PF00632">
    <property type="entry name" value="HECT"/>
    <property type="match status" value="1"/>
</dbReference>
<dbReference type="Gene3D" id="3.30.2410.10">
    <property type="entry name" value="Hect, E3 ligase catalytic domain"/>
    <property type="match status" value="1"/>
</dbReference>
<evidence type="ECO:0000256" key="5">
    <source>
        <dbReference type="PROSITE-ProRule" id="PRU00104"/>
    </source>
</evidence>
<reference evidence="8 9" key="1">
    <citation type="submission" date="2024-11" db="EMBL/GenBank/DDBJ databases">
        <title>Adaptive evolution of stress response genes in parasites aligns with host niche diversity.</title>
        <authorList>
            <person name="Hahn C."/>
            <person name="Resl P."/>
        </authorList>
    </citation>
    <scope>NUCLEOTIDE SEQUENCE [LARGE SCALE GENOMIC DNA]</scope>
    <source>
        <strain evidence="8">EGGRZ-B1_66</strain>
        <tissue evidence="8">Body</tissue>
    </source>
</reference>
<feature type="compositionally biased region" description="Polar residues" evidence="6">
    <location>
        <begin position="66"/>
        <end position="80"/>
    </location>
</feature>
<evidence type="ECO:0000313" key="8">
    <source>
        <dbReference type="EMBL" id="KAL3311229.1"/>
    </source>
</evidence>
<comment type="catalytic activity">
    <reaction evidence="1">
        <text>S-ubiquitinyl-[E2 ubiquitin-conjugating enzyme]-L-cysteine + [acceptor protein]-L-lysine = [E2 ubiquitin-conjugating enzyme]-L-cysteine + N(6)-ubiquitinyl-[acceptor protein]-L-lysine.</text>
        <dbReference type="EC" id="2.3.2.26"/>
    </reaction>
</comment>
<protein>
    <recommendedName>
        <fullName evidence="2">HECT-type E3 ubiquitin transferase</fullName>
        <ecNumber evidence="2">2.3.2.26</ecNumber>
    </recommendedName>
</protein>
<gene>
    <name evidence="8" type="primary">UBE3C</name>
    <name evidence="8" type="ORF">Ciccas_010192</name>
</gene>
<dbReference type="GO" id="GO:0016874">
    <property type="term" value="F:ligase activity"/>
    <property type="evidence" value="ECO:0007669"/>
    <property type="project" value="UniProtKB-KW"/>
</dbReference>
<accession>A0ABD2PVE3</accession>
<evidence type="ECO:0000313" key="9">
    <source>
        <dbReference type="Proteomes" id="UP001626550"/>
    </source>
</evidence>
<dbReference type="AlphaFoldDB" id="A0ABD2PVE3"/>